<dbReference type="InterPro" id="IPR049839">
    <property type="entry name" value="Lmo0850-like"/>
</dbReference>
<reference evidence="1 2" key="1">
    <citation type="submission" date="2020-07" db="EMBL/GenBank/DDBJ databases">
        <authorList>
            <person name="Criscuolo A."/>
        </authorList>
    </citation>
    <scope>NUCLEOTIDE SEQUENCE [LARGE SCALE GENOMIC DNA]</scope>
    <source>
        <strain evidence="2">CIP 111030</strain>
    </source>
</reference>
<evidence type="ECO:0000313" key="1">
    <source>
        <dbReference type="EMBL" id="CAD2072163.1"/>
    </source>
</evidence>
<name>A0A6V7R516_9BACL</name>
<dbReference type="EMBL" id="CAJEWE010000004">
    <property type="protein sequence ID" value="CAD2072163.1"/>
    <property type="molecule type" value="Genomic_DNA"/>
</dbReference>
<dbReference type="RefSeq" id="WP_186084610.1">
    <property type="nucleotide sequence ID" value="NZ_BMDB01000003.1"/>
</dbReference>
<dbReference type="Proteomes" id="UP000521032">
    <property type="component" value="Unassembled WGS sequence"/>
</dbReference>
<comment type="caution">
    <text evidence="1">The sequence shown here is derived from an EMBL/GenBank/DDBJ whole genome shotgun (WGS) entry which is preliminary data.</text>
</comment>
<dbReference type="AlphaFoldDB" id="A0A6V7R516"/>
<keyword evidence="2" id="KW-1185">Reference proteome</keyword>
<dbReference type="NCBIfam" id="NF040845">
    <property type="entry name" value="lmo0850_fam"/>
    <property type="match status" value="1"/>
</dbReference>
<gene>
    <name evidence="1" type="ORF">JEOSCH030_00176</name>
</gene>
<accession>A0A6V7R516</accession>
<proteinExistence type="predicted"/>
<organism evidence="1 2">
    <name type="scientific">Phocicoccus schoeneichii</name>
    <dbReference type="NCBI Taxonomy" id="1812261"/>
    <lineage>
        <taxon>Bacteria</taxon>
        <taxon>Bacillati</taxon>
        <taxon>Bacillota</taxon>
        <taxon>Bacilli</taxon>
        <taxon>Bacillales</taxon>
        <taxon>Salinicoccaceae</taxon>
        <taxon>Phocicoccus</taxon>
    </lineage>
</organism>
<evidence type="ECO:0000313" key="2">
    <source>
        <dbReference type="Proteomes" id="UP000521032"/>
    </source>
</evidence>
<protein>
    <submittedName>
        <fullName evidence="1">Uncharacterized protein</fullName>
    </submittedName>
</protein>
<sequence length="45" mass="5169">MKNDNSKIKEVVEMLRELGVKVSVAPSRIELMKRISSAQKLRLNE</sequence>